<dbReference type="AlphaFoldDB" id="A0A1T4N683"/>
<evidence type="ECO:0000259" key="2">
    <source>
        <dbReference type="PROSITE" id="PS51782"/>
    </source>
</evidence>
<dbReference type="InterPro" id="IPR024300">
    <property type="entry name" value="SipL_SPOCS_dom"/>
</dbReference>
<keyword evidence="4" id="KW-1185">Reference proteome</keyword>
<protein>
    <submittedName>
        <fullName evidence="3">Uncharacterized protein</fullName>
    </submittedName>
</protein>
<dbReference type="PANTHER" id="PTHR33734">
    <property type="entry name" value="LYSM DOMAIN-CONTAINING GPI-ANCHORED PROTEIN 2"/>
    <property type="match status" value="1"/>
</dbReference>
<accession>A0A1T4N683</accession>
<evidence type="ECO:0000259" key="1">
    <source>
        <dbReference type="PROSITE" id="PS50943"/>
    </source>
</evidence>
<dbReference type="Gene3D" id="3.10.350.10">
    <property type="entry name" value="LysM domain"/>
    <property type="match status" value="1"/>
</dbReference>
<dbReference type="InterPro" id="IPR036779">
    <property type="entry name" value="LysM_dom_sf"/>
</dbReference>
<dbReference type="Proteomes" id="UP000190625">
    <property type="component" value="Unassembled WGS sequence"/>
</dbReference>
<dbReference type="EMBL" id="FUWM01000013">
    <property type="protein sequence ID" value="SJZ74724.1"/>
    <property type="molecule type" value="Genomic_DNA"/>
</dbReference>
<dbReference type="PROSITE" id="PS50943">
    <property type="entry name" value="HTH_CROC1"/>
    <property type="match status" value="1"/>
</dbReference>
<dbReference type="SMART" id="SM00257">
    <property type="entry name" value="LysM"/>
    <property type="match status" value="1"/>
</dbReference>
<sequence length="500" mass="56589">MDNIAVDNLLLREQVRERFVREIILPQNRPGVKRVLETNVRLENIEAELVDSGVQINGILRITILYVPEDDLSDIETIEKRLSFSRVIETDLPSRIAEIDPALFVQGAEIVIVNPHTLRLTVVVVGRINFIEIDEIELFDDDEIKIIRDRFDVDEVVGERRVTREVDRLVELSANQPGIERIINIQSIIRLINTRVSKNQVEVQAEIRSQILYRTTQGGTRSLNITTPFTERIKIQGARRGMKAFVELDIIDQDYRVVDPKTLKINYEVEIKVLVLDRGQIELPIDIDGEFFPRRDVILVERIVARKQTRVQVQDTIEVPDPGASRVVRVTADLSNQSIEVDADSEGVFISGDVDVNVLYVANQPDQPVFFVGDTLFFDEFIPVSIPRGAERIKVYPEVRIVRAEGEVLDPNRIRVKVLLSIEVLVTAVVEVSVVRGITTERPPAPTEHSSEGQVYIVKSGDTLYKISQRFGVPIAELVAVNDIVNPDQLSVGQRLIIPD</sequence>
<dbReference type="Pfam" id="PF12673">
    <property type="entry name" value="SipL"/>
    <property type="match status" value="3"/>
</dbReference>
<proteinExistence type="predicted"/>
<evidence type="ECO:0000313" key="3">
    <source>
        <dbReference type="EMBL" id="SJZ74724.1"/>
    </source>
</evidence>
<dbReference type="Pfam" id="PF01476">
    <property type="entry name" value="LysM"/>
    <property type="match status" value="1"/>
</dbReference>
<reference evidence="4" key="1">
    <citation type="submission" date="2017-02" db="EMBL/GenBank/DDBJ databases">
        <authorList>
            <person name="Varghese N."/>
            <person name="Submissions S."/>
        </authorList>
    </citation>
    <scope>NUCLEOTIDE SEQUENCE [LARGE SCALE GENOMIC DNA]</scope>
    <source>
        <strain evidence="4">ATCC BAA-73</strain>
    </source>
</reference>
<dbReference type="PROSITE" id="PS51782">
    <property type="entry name" value="LYSM"/>
    <property type="match status" value="1"/>
</dbReference>
<organism evidence="3 4">
    <name type="scientific">Selenihalanaerobacter shriftii</name>
    <dbReference type="NCBI Taxonomy" id="142842"/>
    <lineage>
        <taxon>Bacteria</taxon>
        <taxon>Bacillati</taxon>
        <taxon>Bacillota</taxon>
        <taxon>Clostridia</taxon>
        <taxon>Halanaerobiales</taxon>
        <taxon>Halobacteroidaceae</taxon>
        <taxon>Selenihalanaerobacter</taxon>
    </lineage>
</organism>
<feature type="domain" description="HTH cro/C1-type" evidence="1">
    <location>
        <begin position="460"/>
        <end position="478"/>
    </location>
</feature>
<dbReference type="GO" id="GO:0008932">
    <property type="term" value="F:lytic endotransglycosylase activity"/>
    <property type="evidence" value="ECO:0007669"/>
    <property type="project" value="TreeGrafter"/>
</dbReference>
<dbReference type="InterPro" id="IPR001387">
    <property type="entry name" value="Cro/C1-type_HTH"/>
</dbReference>
<dbReference type="RefSeq" id="WP_078810174.1">
    <property type="nucleotide sequence ID" value="NZ_FUWM01000013.1"/>
</dbReference>
<dbReference type="OrthoDB" id="9779340at2"/>
<feature type="domain" description="LysM" evidence="2">
    <location>
        <begin position="454"/>
        <end position="498"/>
    </location>
</feature>
<gene>
    <name evidence="3" type="ORF">SAMN02745118_01710</name>
</gene>
<dbReference type="PANTHER" id="PTHR33734:SF22">
    <property type="entry name" value="MEMBRANE-BOUND LYTIC MUREIN TRANSGLYCOSYLASE D"/>
    <property type="match status" value="1"/>
</dbReference>
<dbReference type="InterPro" id="IPR018392">
    <property type="entry name" value="LysM"/>
</dbReference>
<dbReference type="SUPFAM" id="SSF54106">
    <property type="entry name" value="LysM domain"/>
    <property type="match status" value="1"/>
</dbReference>
<dbReference type="CDD" id="cd00118">
    <property type="entry name" value="LysM"/>
    <property type="match status" value="1"/>
</dbReference>
<dbReference type="STRING" id="142842.SAMN02745118_01710"/>
<name>A0A1T4N683_9FIRM</name>
<evidence type="ECO:0000313" key="4">
    <source>
        <dbReference type="Proteomes" id="UP000190625"/>
    </source>
</evidence>